<comment type="caution">
    <text evidence="1">The sequence shown here is derived from an EMBL/GenBank/DDBJ whole genome shotgun (WGS) entry which is preliminary data.</text>
</comment>
<proteinExistence type="predicted"/>
<protein>
    <submittedName>
        <fullName evidence="1">Uncharacterized protein</fullName>
    </submittedName>
</protein>
<dbReference type="EMBL" id="CM047581">
    <property type="protein sequence ID" value="KAI9916272.1"/>
    <property type="molecule type" value="Genomic_DNA"/>
</dbReference>
<organism evidence="1 2">
    <name type="scientific">Peronosclerospora sorghi</name>
    <dbReference type="NCBI Taxonomy" id="230839"/>
    <lineage>
        <taxon>Eukaryota</taxon>
        <taxon>Sar</taxon>
        <taxon>Stramenopiles</taxon>
        <taxon>Oomycota</taxon>
        <taxon>Peronosporomycetes</taxon>
        <taxon>Peronosporales</taxon>
        <taxon>Peronosporaceae</taxon>
        <taxon>Peronosclerospora</taxon>
    </lineage>
</organism>
<accession>A0ACC0WCX5</accession>
<name>A0ACC0WCX5_9STRA</name>
<gene>
    <name evidence="1" type="ORF">PsorP6_016763</name>
</gene>
<keyword evidence="2" id="KW-1185">Reference proteome</keyword>
<sequence length="243" mass="27564">MNRETFVSLTRLIEHHPVFHTANESGAQQRPCGQQLTLTLERLGVTGLGHLWDIFGVGNGTVPLYTNRVVEAIYDHVSEFIRWPGVQEREMISLRMAEHGFPGCIGFVDGTDVIFAHRPKKDGETFFNRKKRYSYNLQLVCDDRKAIRLCVAGWPGSLADSTICKNARPSTSSWRYFSSNAYAVSKHTIPVFRQSACLMACERTLQRAFCRGKGAHRTRQWHSLVAGRSSMAFVPRLTQRTML</sequence>
<evidence type="ECO:0000313" key="2">
    <source>
        <dbReference type="Proteomes" id="UP001163321"/>
    </source>
</evidence>
<dbReference type="Proteomes" id="UP001163321">
    <property type="component" value="Chromosome 2"/>
</dbReference>
<evidence type="ECO:0000313" key="1">
    <source>
        <dbReference type="EMBL" id="KAI9916272.1"/>
    </source>
</evidence>
<reference evidence="1 2" key="1">
    <citation type="journal article" date="2022" name="bioRxiv">
        <title>The genome of the oomycete Peronosclerospora sorghi, a cosmopolitan pathogen of maize and sorghum, is inflated with dispersed pseudogenes.</title>
        <authorList>
            <person name="Fletcher K."/>
            <person name="Martin F."/>
            <person name="Isakeit T."/>
            <person name="Cavanaugh K."/>
            <person name="Magill C."/>
            <person name="Michelmore R."/>
        </authorList>
    </citation>
    <scope>NUCLEOTIDE SEQUENCE [LARGE SCALE GENOMIC DNA]</scope>
    <source>
        <strain evidence="1">P6</strain>
    </source>
</reference>